<sequence>MQFVEPVIRVLHVRCSFRVERAENRLFSESNVLPDSIVRELADVALSKVRIAPPTLGEPEIEGALVLIRVDESFLSERIVRFPASESSSSHA</sequence>
<dbReference type="RefSeq" id="WP_276303226.1">
    <property type="nucleotide sequence ID" value="NZ_CP119992.1"/>
</dbReference>
<reference evidence="1 2" key="1">
    <citation type="journal article" date="2019" name="Int. J. Syst. Evol. Microbiol.">
        <title>The Global Catalogue of Microorganisms (GCM) 10K type strain sequencing project: providing services to taxonomists for standard genome sequencing and annotation.</title>
        <authorList>
            <consortium name="The Broad Institute Genomics Platform"/>
            <consortium name="The Broad Institute Genome Sequencing Center for Infectious Disease"/>
            <person name="Wu L."/>
            <person name="Ma J."/>
        </authorList>
    </citation>
    <scope>NUCLEOTIDE SEQUENCE [LARGE SCALE GENOMIC DNA]</scope>
    <source>
        <strain evidence="1 2">PSR21</strain>
    </source>
</reference>
<evidence type="ECO:0000313" key="2">
    <source>
        <dbReference type="Proteomes" id="UP001596547"/>
    </source>
</evidence>
<accession>A0ABD6ABC2</accession>
<dbReference type="AlphaFoldDB" id="A0ABD6ABC2"/>
<comment type="caution">
    <text evidence="1">The sequence shown here is derived from an EMBL/GenBank/DDBJ whole genome shotgun (WGS) entry which is preliminary data.</text>
</comment>
<keyword evidence="2" id="KW-1185">Reference proteome</keyword>
<dbReference type="EMBL" id="JBHTBF010000002">
    <property type="protein sequence ID" value="MFC7317527.1"/>
    <property type="molecule type" value="Genomic_DNA"/>
</dbReference>
<evidence type="ECO:0000313" key="1">
    <source>
        <dbReference type="EMBL" id="MFC7317527.1"/>
    </source>
</evidence>
<proteinExistence type="predicted"/>
<organism evidence="1 2">
    <name type="scientific">Halomarina halobia</name>
    <dbReference type="NCBI Taxonomy" id="3033386"/>
    <lineage>
        <taxon>Archaea</taxon>
        <taxon>Methanobacteriati</taxon>
        <taxon>Methanobacteriota</taxon>
        <taxon>Stenosarchaea group</taxon>
        <taxon>Halobacteria</taxon>
        <taxon>Halobacteriales</taxon>
        <taxon>Natronomonadaceae</taxon>
        <taxon>Halomarina</taxon>
    </lineage>
</organism>
<dbReference type="Proteomes" id="UP001596547">
    <property type="component" value="Unassembled WGS sequence"/>
</dbReference>
<name>A0ABD6ABC2_9EURY</name>
<dbReference type="GeneID" id="79315800"/>
<gene>
    <name evidence="1" type="ORF">ACFQPE_12115</name>
</gene>
<protein>
    <submittedName>
        <fullName evidence="1">Uncharacterized protein</fullName>
    </submittedName>
</protein>